<gene>
    <name evidence="1" type="ORF">N0V89_002823</name>
</gene>
<sequence>MADEAAEKRLAGLTKLYNAVIHGHREVKSLADGKRFLEALAVQKDAVKCVESIVASTGGLPATAKAFRFSGDSAFLNGPTTSVLRYQADPAVKQLYDGLFLHRIIEQIIQPPTFWNAFADAHLSLALSEDAILPLALLLVEILHDRSGDLPDVTNFFLTTSTQ</sequence>
<accession>A0A9W8XU79</accession>
<dbReference type="Proteomes" id="UP001140513">
    <property type="component" value="Unassembled WGS sequence"/>
</dbReference>
<proteinExistence type="predicted"/>
<dbReference type="RefSeq" id="XP_056075102.1">
    <property type="nucleotide sequence ID" value="XM_056211629.1"/>
</dbReference>
<dbReference type="AlphaFoldDB" id="A0A9W8XU79"/>
<dbReference type="OrthoDB" id="2423195at2759"/>
<keyword evidence="2" id="KW-1185">Reference proteome</keyword>
<protein>
    <submittedName>
        <fullName evidence="1">Uncharacterized protein</fullName>
    </submittedName>
</protein>
<reference evidence="1" key="1">
    <citation type="submission" date="2022-10" db="EMBL/GenBank/DDBJ databases">
        <title>Tapping the CABI collections for fungal endophytes: first genome assemblies for Collariella, Neodidymelliopsis, Ascochyta clinopodiicola, Didymella pomorum, Didymosphaeria variabile, Neocosmospora piperis and Neocucurbitaria cava.</title>
        <authorList>
            <person name="Hill R."/>
        </authorList>
    </citation>
    <scope>NUCLEOTIDE SEQUENCE</scope>
    <source>
        <strain evidence="1">IMI 356815</strain>
    </source>
</reference>
<comment type="caution">
    <text evidence="1">The sequence shown here is derived from an EMBL/GenBank/DDBJ whole genome shotgun (WGS) entry which is preliminary data.</text>
</comment>
<name>A0A9W8XU79_9PLEO</name>
<evidence type="ECO:0000313" key="1">
    <source>
        <dbReference type="EMBL" id="KAJ4358243.1"/>
    </source>
</evidence>
<organism evidence="1 2">
    <name type="scientific">Didymosphaeria variabile</name>
    <dbReference type="NCBI Taxonomy" id="1932322"/>
    <lineage>
        <taxon>Eukaryota</taxon>
        <taxon>Fungi</taxon>
        <taxon>Dikarya</taxon>
        <taxon>Ascomycota</taxon>
        <taxon>Pezizomycotina</taxon>
        <taxon>Dothideomycetes</taxon>
        <taxon>Pleosporomycetidae</taxon>
        <taxon>Pleosporales</taxon>
        <taxon>Massarineae</taxon>
        <taxon>Didymosphaeriaceae</taxon>
        <taxon>Didymosphaeria</taxon>
    </lineage>
</organism>
<dbReference type="EMBL" id="JAPEUX010000002">
    <property type="protein sequence ID" value="KAJ4358243.1"/>
    <property type="molecule type" value="Genomic_DNA"/>
</dbReference>
<evidence type="ECO:0000313" key="2">
    <source>
        <dbReference type="Proteomes" id="UP001140513"/>
    </source>
</evidence>
<dbReference type="GeneID" id="80906353"/>